<accession>A0A830BAA4</accession>
<feature type="region of interest" description="Disordered" evidence="5">
    <location>
        <begin position="32"/>
        <end position="54"/>
    </location>
</feature>
<feature type="repeat" description="PPR" evidence="3">
    <location>
        <begin position="222"/>
        <end position="256"/>
    </location>
</feature>
<evidence type="ECO:0000313" key="7">
    <source>
        <dbReference type="Proteomes" id="UP000653305"/>
    </source>
</evidence>
<feature type="coiled-coil region" evidence="4">
    <location>
        <begin position="75"/>
        <end position="102"/>
    </location>
</feature>
<dbReference type="NCBIfam" id="TIGR00756">
    <property type="entry name" value="PPR"/>
    <property type="match status" value="1"/>
</dbReference>
<dbReference type="GO" id="GO:0003729">
    <property type="term" value="F:mRNA binding"/>
    <property type="evidence" value="ECO:0007669"/>
    <property type="project" value="InterPro"/>
</dbReference>
<dbReference type="EMBL" id="BMAC01000036">
    <property type="protein sequence ID" value="GFP82028.1"/>
    <property type="molecule type" value="Genomic_DNA"/>
</dbReference>
<dbReference type="OrthoDB" id="185373at2759"/>
<gene>
    <name evidence="6" type="ORF">PHJA_000346100</name>
</gene>
<keyword evidence="7" id="KW-1185">Reference proteome</keyword>
<dbReference type="InterPro" id="IPR011990">
    <property type="entry name" value="TPR-like_helical_dom_sf"/>
</dbReference>
<evidence type="ECO:0000313" key="6">
    <source>
        <dbReference type="EMBL" id="GFP82028.1"/>
    </source>
</evidence>
<dbReference type="InterPro" id="IPR002885">
    <property type="entry name" value="PPR_rpt"/>
</dbReference>
<comment type="similarity">
    <text evidence="1">Belongs to the PPR family. P subfamily.</text>
</comment>
<name>A0A830BAA4_9LAMI</name>
<organism evidence="6 7">
    <name type="scientific">Phtheirospermum japonicum</name>
    <dbReference type="NCBI Taxonomy" id="374723"/>
    <lineage>
        <taxon>Eukaryota</taxon>
        <taxon>Viridiplantae</taxon>
        <taxon>Streptophyta</taxon>
        <taxon>Embryophyta</taxon>
        <taxon>Tracheophyta</taxon>
        <taxon>Spermatophyta</taxon>
        <taxon>Magnoliopsida</taxon>
        <taxon>eudicotyledons</taxon>
        <taxon>Gunneridae</taxon>
        <taxon>Pentapetalae</taxon>
        <taxon>asterids</taxon>
        <taxon>lamiids</taxon>
        <taxon>Lamiales</taxon>
        <taxon>Orobanchaceae</taxon>
        <taxon>Orobanchaceae incertae sedis</taxon>
        <taxon>Phtheirospermum</taxon>
    </lineage>
</organism>
<reference evidence="6" key="1">
    <citation type="submission" date="2020-07" db="EMBL/GenBank/DDBJ databases">
        <title>Ethylene signaling mediates host invasion by parasitic plants.</title>
        <authorList>
            <person name="Yoshida S."/>
        </authorList>
    </citation>
    <scope>NUCLEOTIDE SEQUENCE</scope>
    <source>
        <strain evidence="6">Okayama</strain>
    </source>
</reference>
<evidence type="ECO:0000256" key="3">
    <source>
        <dbReference type="PROSITE-ProRule" id="PRU00708"/>
    </source>
</evidence>
<protein>
    <submittedName>
        <fullName evidence="6">Pentatricopeptide repeat-containing protein at2g30780</fullName>
    </submittedName>
</protein>
<dbReference type="Proteomes" id="UP000653305">
    <property type="component" value="Unassembled WGS sequence"/>
</dbReference>
<dbReference type="PROSITE" id="PS51375">
    <property type="entry name" value="PPR"/>
    <property type="match status" value="1"/>
</dbReference>
<evidence type="ECO:0000256" key="4">
    <source>
        <dbReference type="SAM" id="Coils"/>
    </source>
</evidence>
<proteinExistence type="inferred from homology"/>
<dbReference type="AlphaFoldDB" id="A0A830BAA4"/>
<dbReference type="Gene3D" id="1.25.40.10">
    <property type="entry name" value="Tetratricopeptide repeat domain"/>
    <property type="match status" value="3"/>
</dbReference>
<evidence type="ECO:0000256" key="5">
    <source>
        <dbReference type="SAM" id="MobiDB-lite"/>
    </source>
</evidence>
<evidence type="ECO:0000256" key="2">
    <source>
        <dbReference type="ARBA" id="ARBA00022737"/>
    </source>
</evidence>
<dbReference type="Pfam" id="PF13041">
    <property type="entry name" value="PPR_2"/>
    <property type="match status" value="1"/>
</dbReference>
<dbReference type="PANTHER" id="PTHR47874">
    <property type="entry name" value="EXPRESSED PROTEIN"/>
    <property type="match status" value="1"/>
</dbReference>
<evidence type="ECO:0000256" key="1">
    <source>
        <dbReference type="ARBA" id="ARBA00007626"/>
    </source>
</evidence>
<comment type="caution">
    <text evidence="6">The sequence shown here is derived from an EMBL/GenBank/DDBJ whole genome shotgun (WGS) entry which is preliminary data.</text>
</comment>
<dbReference type="Pfam" id="PF01535">
    <property type="entry name" value="PPR"/>
    <property type="match status" value="1"/>
</dbReference>
<sequence>MSFHVSMMRRVCRISELQKYINAHHINTKPSVSTQFNRQHVSQTPRGNANQTTPPDITSLFSDKWCPNPADAISKQKLSEKVSQLKDEILNQSEDVEKIEKVLEENGVALFREYSDGSAMVELMTQLRSFPSLVMEVFSWRRKQLDYAAPMITEEYTKGIAMAGRLKNVELAVELFKEASNKRLIKTSLYNALMSAYMYNGLTMKCQSLFRDLKAESTCTPSITTYNILISAFGRLMLVDHMEATLKEIKDLNLPPTIDTYKGLIGGYITAWKWEEMEKTYWLMKAGPIKPDMDIYLLMLRGYAHSGKLGKMEEIYEMVKGHVDNKKIPLIRTMVSAYCRSSDVDRVEKVEDLIRLIPENDYRPWLNVILICLYAKEDLLEQMENSIKVAFERKAYITTVGVMRCIISSYFRQNAVDKLAVFVQRAECAGWKICRSLYHCKMVLYSNEMRISEMERVLDEMDRLNIPFSKKTFWILYKSYQKFGERFKLELVAGMMCKLGYGIPMDIRNS</sequence>
<dbReference type="PANTHER" id="PTHR47874:SF1">
    <property type="entry name" value="OS05G0407900 PROTEIN"/>
    <property type="match status" value="1"/>
</dbReference>
<dbReference type="InterPro" id="IPR044179">
    <property type="entry name" value="PPR5-like"/>
</dbReference>
<keyword evidence="4" id="KW-0175">Coiled coil</keyword>
<keyword evidence="2" id="KW-0677">Repeat</keyword>